<gene>
    <name evidence="2" type="ORF">APZ16_00365</name>
</gene>
<feature type="domain" description="Gins51 C-terminal" evidence="1">
    <location>
        <begin position="142"/>
        <end position="179"/>
    </location>
</feature>
<dbReference type="Gene3D" id="1.20.58.1030">
    <property type="match status" value="1"/>
</dbReference>
<dbReference type="CDD" id="cd21695">
    <property type="entry name" value="GINS_B_archaea_Gins51"/>
    <property type="match status" value="1"/>
</dbReference>
<proteinExistence type="predicted"/>
<dbReference type="CDD" id="cd11714">
    <property type="entry name" value="GINS_A_archaea"/>
    <property type="match status" value="1"/>
</dbReference>
<evidence type="ECO:0000259" key="1">
    <source>
        <dbReference type="Pfam" id="PF22090"/>
    </source>
</evidence>
<evidence type="ECO:0000313" key="3">
    <source>
        <dbReference type="Proteomes" id="UP000074294"/>
    </source>
</evidence>
<dbReference type="AlphaFoldDB" id="A0A147JYS5"/>
<dbReference type="Proteomes" id="UP000074294">
    <property type="component" value="Unassembled WGS sequence"/>
</dbReference>
<accession>A0A147JYS5</accession>
<protein>
    <recommendedName>
        <fullName evidence="1">Gins51 C-terminal domain-containing protein</fullName>
    </recommendedName>
</protein>
<reference evidence="2 3" key="1">
    <citation type="journal article" date="2016" name="Nat. Microbiol.">
        <title>Genomic inference of the metabolism of cosmopolitan subsurface Archaea, Hadesarchaea.</title>
        <authorList>
            <person name="Baker B.J."/>
            <person name="Saw J.H."/>
            <person name="Lind A.E."/>
            <person name="Lazar C.S."/>
            <person name="Hinrichs K.-U."/>
            <person name="Teske A.P."/>
            <person name="Ettema T.J."/>
        </authorList>
    </citation>
    <scope>NUCLEOTIDE SEQUENCE [LARGE SCALE GENOMIC DNA]</scope>
</reference>
<name>A0A147JYS5_HADYE</name>
<sequence length="183" mass="20767">MNFSLEELFKVYHQEKTSRELAEIPEDFYQSVGEHISRLNAELSRSDGVRRELLREEIRGIVFMVQEIHFTRLVKALARVAQGGIPAPLLEREHQAFGEIRQSLERLYSEMIQPAISGEVEVAPPQSITNILCIMLADFRERIVGADMKSYGPFRRGEIASLPAPNADILVKHGLARRITVKA</sequence>
<evidence type="ECO:0000313" key="2">
    <source>
        <dbReference type="EMBL" id="KUO41764.1"/>
    </source>
</evidence>
<dbReference type="EMBL" id="LQMQ01000014">
    <property type="protein sequence ID" value="KUO41764.1"/>
    <property type="molecule type" value="Genomic_DNA"/>
</dbReference>
<dbReference type="InterPro" id="IPR054314">
    <property type="entry name" value="Gins51_C"/>
</dbReference>
<comment type="caution">
    <text evidence="2">The sequence shown here is derived from an EMBL/GenBank/DDBJ whole genome shotgun (WGS) entry which is preliminary data.</text>
</comment>
<dbReference type="Pfam" id="PF22090">
    <property type="entry name" value="Gins51_C"/>
    <property type="match status" value="1"/>
</dbReference>
<organism evidence="2 3">
    <name type="scientific">Hadarchaeum yellowstonense</name>
    <dbReference type="NCBI Taxonomy" id="1776334"/>
    <lineage>
        <taxon>Archaea</taxon>
        <taxon>Methanobacteriati</taxon>
        <taxon>Candidatus Hadarchaeota</taxon>
        <taxon>Candidatus Hadarchaeia</taxon>
        <taxon>Candidatus Hadarchaeales</taxon>
        <taxon>Candidatus Hadarchaeaceae</taxon>
        <taxon>Candidatus Hadarchaeum</taxon>
    </lineage>
</organism>
<dbReference type="STRING" id="1776334.APZ16_00365"/>
<dbReference type="Gene3D" id="3.40.5.50">
    <property type="match status" value="1"/>
</dbReference>